<dbReference type="PANTHER" id="PTHR24171">
    <property type="entry name" value="ANKYRIN REPEAT DOMAIN-CONTAINING PROTEIN 39-RELATED"/>
    <property type="match status" value="1"/>
</dbReference>
<accession>A0A1Q9EB94</accession>
<dbReference type="PRINTS" id="PR01415">
    <property type="entry name" value="ANKYRIN"/>
</dbReference>
<feature type="region of interest" description="Disordered" evidence="4">
    <location>
        <begin position="326"/>
        <end position="356"/>
    </location>
</feature>
<gene>
    <name evidence="6" type="primary">ANKRD50</name>
    <name evidence="6" type="ORF">AK812_SmicGene12186</name>
</gene>
<reference evidence="6 7" key="1">
    <citation type="submission" date="2016-02" db="EMBL/GenBank/DDBJ databases">
        <title>Genome analysis of coral dinoflagellate symbionts highlights evolutionary adaptations to a symbiotic lifestyle.</title>
        <authorList>
            <person name="Aranda M."/>
            <person name="Li Y."/>
            <person name="Liew Y.J."/>
            <person name="Baumgarten S."/>
            <person name="Simakov O."/>
            <person name="Wilson M."/>
            <person name="Piel J."/>
            <person name="Ashoor H."/>
            <person name="Bougouffa S."/>
            <person name="Bajic V.B."/>
            <person name="Ryu T."/>
            <person name="Ravasi T."/>
            <person name="Bayer T."/>
            <person name="Micklem G."/>
            <person name="Kim H."/>
            <person name="Bhak J."/>
            <person name="Lajeunesse T.C."/>
            <person name="Voolstra C.R."/>
        </authorList>
    </citation>
    <scope>NUCLEOTIDE SEQUENCE [LARGE SCALE GENOMIC DNA]</scope>
    <source>
        <strain evidence="6 7">CCMP2467</strain>
    </source>
</reference>
<dbReference type="InterPro" id="IPR029071">
    <property type="entry name" value="Ubiquitin-like_domsf"/>
</dbReference>
<name>A0A1Q9EB94_SYMMI</name>
<evidence type="ECO:0000256" key="1">
    <source>
        <dbReference type="ARBA" id="ARBA00022737"/>
    </source>
</evidence>
<evidence type="ECO:0000256" key="3">
    <source>
        <dbReference type="PROSITE-ProRule" id="PRU00023"/>
    </source>
</evidence>
<dbReference type="Gene3D" id="1.25.40.20">
    <property type="entry name" value="Ankyrin repeat-containing domain"/>
    <property type="match status" value="2"/>
</dbReference>
<evidence type="ECO:0000256" key="2">
    <source>
        <dbReference type="ARBA" id="ARBA00023043"/>
    </source>
</evidence>
<keyword evidence="1" id="KW-0677">Repeat</keyword>
<sequence length="394" mass="43540">MLRVMPLSGEQVATIPLSELTDVKFLKQRLHLQHGLQPRFRQRLLYEGNTLDDAVRLDSITDLDSASVAFPEEPAKTKRPPASEQISVGDAALKRQLDPGGSLPAPCRQKLFHDHKNSNDPVKLDAVMELQVLILPFSGASKRQQKELYQAARSGLLDEVEALLQLPRDPDAAIDAFGRTPLMHASERGHIEVVELLLEARAQVDLCNNYGGAALTDAASYGRYRVVQLLIEAGAQKDLRNNRGRTALMDAAINGHAQVVQLLLESGADKDLYDDLGLTARMMAKAKQHDEVQRLLETDDAADRQEHVRDVKRKDLPDYVVQEAAAEGVPTQGRSEPLPPGPVQVIESGEPAAKRRKALAEEATKEKELFQNKRAFEQSQRRKSSKITVKLATG</sequence>
<evidence type="ECO:0000256" key="4">
    <source>
        <dbReference type="SAM" id="MobiDB-lite"/>
    </source>
</evidence>
<dbReference type="InterPro" id="IPR036770">
    <property type="entry name" value="Ankyrin_rpt-contain_sf"/>
</dbReference>
<dbReference type="EMBL" id="LSRX01000203">
    <property type="protein sequence ID" value="OLQ04678.1"/>
    <property type="molecule type" value="Genomic_DNA"/>
</dbReference>
<dbReference type="PROSITE" id="PS50053">
    <property type="entry name" value="UBIQUITIN_2"/>
    <property type="match status" value="1"/>
</dbReference>
<dbReference type="CDD" id="cd17039">
    <property type="entry name" value="Ubl_ubiquitin_like"/>
    <property type="match status" value="1"/>
</dbReference>
<dbReference type="OrthoDB" id="341259at2759"/>
<dbReference type="SUPFAM" id="SSF48403">
    <property type="entry name" value="Ankyrin repeat"/>
    <property type="match status" value="1"/>
</dbReference>
<feature type="repeat" description="ANK" evidence="3">
    <location>
        <begin position="210"/>
        <end position="242"/>
    </location>
</feature>
<dbReference type="PROSITE" id="PS50088">
    <property type="entry name" value="ANK_REPEAT"/>
    <property type="match status" value="3"/>
</dbReference>
<feature type="repeat" description="ANK" evidence="3">
    <location>
        <begin position="243"/>
        <end position="275"/>
    </location>
</feature>
<dbReference type="AlphaFoldDB" id="A0A1Q9EB94"/>
<dbReference type="Pfam" id="PF12796">
    <property type="entry name" value="Ank_2"/>
    <property type="match status" value="1"/>
</dbReference>
<feature type="domain" description="Ubiquitin-like" evidence="5">
    <location>
        <begin position="1"/>
        <end position="59"/>
    </location>
</feature>
<protein>
    <submittedName>
        <fullName evidence="6">Ankyrin repeat domain-containing protein 50</fullName>
    </submittedName>
</protein>
<comment type="caution">
    <text evidence="6">The sequence shown here is derived from an EMBL/GenBank/DDBJ whole genome shotgun (WGS) entry which is preliminary data.</text>
</comment>
<dbReference type="InterPro" id="IPR000626">
    <property type="entry name" value="Ubiquitin-like_dom"/>
</dbReference>
<dbReference type="SMART" id="SM00248">
    <property type="entry name" value="ANK"/>
    <property type="match status" value="4"/>
</dbReference>
<keyword evidence="2 3" id="KW-0040">ANK repeat</keyword>
<evidence type="ECO:0000313" key="6">
    <source>
        <dbReference type="EMBL" id="OLQ04678.1"/>
    </source>
</evidence>
<dbReference type="PROSITE" id="PS50297">
    <property type="entry name" value="ANK_REP_REGION"/>
    <property type="match status" value="3"/>
</dbReference>
<organism evidence="6 7">
    <name type="scientific">Symbiodinium microadriaticum</name>
    <name type="common">Dinoflagellate</name>
    <name type="synonym">Zooxanthella microadriatica</name>
    <dbReference type="NCBI Taxonomy" id="2951"/>
    <lineage>
        <taxon>Eukaryota</taxon>
        <taxon>Sar</taxon>
        <taxon>Alveolata</taxon>
        <taxon>Dinophyceae</taxon>
        <taxon>Suessiales</taxon>
        <taxon>Symbiodiniaceae</taxon>
        <taxon>Symbiodinium</taxon>
    </lineage>
</organism>
<proteinExistence type="predicted"/>
<dbReference type="InterPro" id="IPR002110">
    <property type="entry name" value="Ankyrin_rpt"/>
</dbReference>
<evidence type="ECO:0000259" key="5">
    <source>
        <dbReference type="PROSITE" id="PS50053"/>
    </source>
</evidence>
<dbReference type="SUPFAM" id="SSF54236">
    <property type="entry name" value="Ubiquitin-like"/>
    <property type="match status" value="1"/>
</dbReference>
<feature type="repeat" description="ANK" evidence="3">
    <location>
        <begin position="177"/>
        <end position="209"/>
    </location>
</feature>
<feature type="region of interest" description="Disordered" evidence="4">
    <location>
        <begin position="373"/>
        <end position="394"/>
    </location>
</feature>
<evidence type="ECO:0000313" key="7">
    <source>
        <dbReference type="Proteomes" id="UP000186817"/>
    </source>
</evidence>
<dbReference type="Proteomes" id="UP000186817">
    <property type="component" value="Unassembled WGS sequence"/>
</dbReference>
<keyword evidence="7" id="KW-1185">Reference proteome</keyword>
<dbReference type="Pfam" id="PF00023">
    <property type="entry name" value="Ank"/>
    <property type="match status" value="1"/>
</dbReference>